<keyword evidence="3" id="KW-1185">Reference proteome</keyword>
<gene>
    <name evidence="2" type="ORF">B2J93_4100</name>
</gene>
<proteinExistence type="predicted"/>
<name>A0A218ZA07_9HELO</name>
<evidence type="ECO:0000313" key="2">
    <source>
        <dbReference type="EMBL" id="OWP04818.1"/>
    </source>
</evidence>
<feature type="compositionally biased region" description="Low complexity" evidence="1">
    <location>
        <begin position="317"/>
        <end position="326"/>
    </location>
</feature>
<reference evidence="2 3" key="1">
    <citation type="submission" date="2017-04" db="EMBL/GenBank/DDBJ databases">
        <title>Draft genome sequence of Marssonina coronaria NL1: causal agent of apple blotch.</title>
        <authorList>
            <person name="Cheng Q."/>
        </authorList>
    </citation>
    <scope>NUCLEOTIDE SEQUENCE [LARGE SCALE GENOMIC DNA]</scope>
    <source>
        <strain evidence="2 3">NL1</strain>
    </source>
</reference>
<evidence type="ECO:0000313" key="3">
    <source>
        <dbReference type="Proteomes" id="UP000242519"/>
    </source>
</evidence>
<evidence type="ECO:0000256" key="1">
    <source>
        <dbReference type="SAM" id="MobiDB-lite"/>
    </source>
</evidence>
<feature type="compositionally biased region" description="Polar residues" evidence="1">
    <location>
        <begin position="297"/>
        <end position="309"/>
    </location>
</feature>
<dbReference type="InParanoid" id="A0A218ZA07"/>
<sequence>MDMLYSILLKIKSPVERENFDWNFRLQLDTMIFIMREPGAFFAGFTSEQKIWYIDSVMFEKCYPGIKYPEPYPPTRDEVHRVQIPEPQNVERAEGSPMPHQVPRLLEMARRTMPLNPIEAPWSVAATQPNLWAAMLSGAGGDGGDNSGRDKDFVSNEDAGWNGAQSHHQYPLAISDPRHAMWTRSGQSQTRSNATNIIHTRENIPVGAQPMYEEREGRYGFGYPRSSYPGSYQPTSHYASENSRQHIDAIQAALPRRGISQFEQACIQSTLPPMQLYIPERIQRLPQRELLSGRTSLAPTPELQQQRNGSFHKFPESNGNSGSGSNLSREWGRN</sequence>
<dbReference type="Proteomes" id="UP000242519">
    <property type="component" value="Unassembled WGS sequence"/>
</dbReference>
<organism evidence="2 3">
    <name type="scientific">Diplocarpon coronariae</name>
    <dbReference type="NCBI Taxonomy" id="2795749"/>
    <lineage>
        <taxon>Eukaryota</taxon>
        <taxon>Fungi</taxon>
        <taxon>Dikarya</taxon>
        <taxon>Ascomycota</taxon>
        <taxon>Pezizomycotina</taxon>
        <taxon>Leotiomycetes</taxon>
        <taxon>Helotiales</taxon>
        <taxon>Drepanopezizaceae</taxon>
        <taxon>Diplocarpon</taxon>
    </lineage>
</organism>
<protein>
    <submittedName>
        <fullName evidence="2">Uncharacterized protein</fullName>
    </submittedName>
</protein>
<dbReference type="EMBL" id="MZNU01000093">
    <property type="protein sequence ID" value="OWP04818.1"/>
    <property type="molecule type" value="Genomic_DNA"/>
</dbReference>
<accession>A0A218ZA07</accession>
<comment type="caution">
    <text evidence="2">The sequence shown here is derived from an EMBL/GenBank/DDBJ whole genome shotgun (WGS) entry which is preliminary data.</text>
</comment>
<feature type="region of interest" description="Disordered" evidence="1">
    <location>
        <begin position="297"/>
        <end position="334"/>
    </location>
</feature>
<dbReference type="AlphaFoldDB" id="A0A218ZA07"/>